<dbReference type="Proteomes" id="UP000191408">
    <property type="component" value="Unassembled WGS sequence"/>
</dbReference>
<sequence length="123" mass="13311">MEYLIPELDVSSNDYKVQSNDPLPDPNTFDLPDIEVTNVERVVLVAFIPDGGDSSSSMGIIHPTGQCAYLLVEAVAIPSTSVTSSTWTPVVPSSTIIPTLSVEPQSCGLESTIFARQLETRHY</sequence>
<evidence type="ECO:0000313" key="2">
    <source>
        <dbReference type="Proteomes" id="UP000191408"/>
    </source>
</evidence>
<comment type="caution">
    <text evidence="1">The sequence shown here is derived from an EMBL/GenBank/DDBJ whole genome shotgun (WGS) entry which is preliminary data.</text>
</comment>
<protein>
    <submittedName>
        <fullName evidence="1">Uncharacterized protein</fullName>
    </submittedName>
</protein>
<reference evidence="2" key="1">
    <citation type="journal article" date="2017" name="Nat. Microbiol.">
        <title>Global analysis of biosynthetic gene clusters reveals vast potential of secondary metabolite production in Penicillium species.</title>
        <authorList>
            <person name="Nielsen J.C."/>
            <person name="Grijseels S."/>
            <person name="Prigent S."/>
            <person name="Ji B."/>
            <person name="Dainat J."/>
            <person name="Nielsen K.F."/>
            <person name="Frisvad J.C."/>
            <person name="Workman M."/>
            <person name="Nielsen J."/>
        </authorList>
    </citation>
    <scope>NUCLEOTIDE SEQUENCE [LARGE SCALE GENOMIC DNA]</scope>
    <source>
        <strain evidence="2">IBT 4502</strain>
    </source>
</reference>
<keyword evidence="2" id="KW-1185">Reference proteome</keyword>
<name>A0A1V6N5V9_PENPO</name>
<gene>
    <name evidence="1" type="ORF">PENPOL_c033G03917</name>
</gene>
<accession>A0A1V6N5V9</accession>
<evidence type="ECO:0000313" key="1">
    <source>
        <dbReference type="EMBL" id="OQD60002.1"/>
    </source>
</evidence>
<proteinExistence type="predicted"/>
<dbReference type="EMBL" id="MDYM01000033">
    <property type="protein sequence ID" value="OQD60002.1"/>
    <property type="molecule type" value="Genomic_DNA"/>
</dbReference>
<organism evidence="1 2">
    <name type="scientific">Penicillium polonicum</name>
    <dbReference type="NCBI Taxonomy" id="60169"/>
    <lineage>
        <taxon>Eukaryota</taxon>
        <taxon>Fungi</taxon>
        <taxon>Dikarya</taxon>
        <taxon>Ascomycota</taxon>
        <taxon>Pezizomycotina</taxon>
        <taxon>Eurotiomycetes</taxon>
        <taxon>Eurotiomycetidae</taxon>
        <taxon>Eurotiales</taxon>
        <taxon>Aspergillaceae</taxon>
        <taxon>Penicillium</taxon>
    </lineage>
</organism>
<dbReference type="AlphaFoldDB" id="A0A1V6N5V9"/>